<evidence type="ECO:0000313" key="2">
    <source>
        <dbReference type="Proteomes" id="UP001328107"/>
    </source>
</evidence>
<sequence length="91" mass="10180">TSIDAPPDSVVKRTVVRFFLMGSGKGTGATPPSTPEIRPWRHLTRRTPASTRNRHLSGSRWNIVLVRLQVCGPCRSSSIMRILPLTRRTET</sequence>
<feature type="non-terminal residue" evidence="1">
    <location>
        <position position="1"/>
    </location>
</feature>
<proteinExistence type="predicted"/>
<dbReference type="Proteomes" id="UP001328107">
    <property type="component" value="Unassembled WGS sequence"/>
</dbReference>
<feature type="non-terminal residue" evidence="1">
    <location>
        <position position="91"/>
    </location>
</feature>
<protein>
    <submittedName>
        <fullName evidence="1">Uncharacterized protein</fullName>
    </submittedName>
</protein>
<dbReference type="AlphaFoldDB" id="A0AAN5D1R6"/>
<keyword evidence="2" id="KW-1185">Reference proteome</keyword>
<reference evidence="2" key="1">
    <citation type="submission" date="2022-10" db="EMBL/GenBank/DDBJ databases">
        <title>Genome assembly of Pristionchus species.</title>
        <authorList>
            <person name="Yoshida K."/>
            <person name="Sommer R.J."/>
        </authorList>
    </citation>
    <scope>NUCLEOTIDE SEQUENCE [LARGE SCALE GENOMIC DNA]</scope>
    <source>
        <strain evidence="2">RS5460</strain>
    </source>
</reference>
<evidence type="ECO:0000313" key="1">
    <source>
        <dbReference type="EMBL" id="GMR54557.1"/>
    </source>
</evidence>
<dbReference type="EMBL" id="BTRK01000005">
    <property type="protein sequence ID" value="GMR54557.1"/>
    <property type="molecule type" value="Genomic_DNA"/>
</dbReference>
<name>A0AAN5D1R6_9BILA</name>
<organism evidence="1 2">
    <name type="scientific">Pristionchus mayeri</name>
    <dbReference type="NCBI Taxonomy" id="1317129"/>
    <lineage>
        <taxon>Eukaryota</taxon>
        <taxon>Metazoa</taxon>
        <taxon>Ecdysozoa</taxon>
        <taxon>Nematoda</taxon>
        <taxon>Chromadorea</taxon>
        <taxon>Rhabditida</taxon>
        <taxon>Rhabditina</taxon>
        <taxon>Diplogasteromorpha</taxon>
        <taxon>Diplogasteroidea</taxon>
        <taxon>Neodiplogasteridae</taxon>
        <taxon>Pristionchus</taxon>
    </lineage>
</organism>
<comment type="caution">
    <text evidence="1">The sequence shown here is derived from an EMBL/GenBank/DDBJ whole genome shotgun (WGS) entry which is preliminary data.</text>
</comment>
<gene>
    <name evidence="1" type="ORF">PMAYCL1PPCAC_24752</name>
</gene>
<accession>A0AAN5D1R6</accession>